<evidence type="ECO:0000313" key="7">
    <source>
        <dbReference type="EMBL" id="MCI2285468.1"/>
    </source>
</evidence>
<dbReference type="InterPro" id="IPR013969">
    <property type="entry name" value="Oligosacch_biosynth_Alg14"/>
</dbReference>
<keyword evidence="4 6" id="KW-1133">Transmembrane helix</keyword>
<dbReference type="PANTHER" id="PTHR12154:SF4">
    <property type="entry name" value="UDP-N-ACETYLGLUCOSAMINE TRANSFERASE SUBUNIT ALG14 HOMOLOG"/>
    <property type="match status" value="1"/>
</dbReference>
<comment type="subcellular location">
    <subcellularLocation>
        <location evidence="1">Endoplasmic reticulum membrane</location>
        <topology evidence="1">Single-pass membrane protein</topology>
    </subcellularLocation>
</comment>
<evidence type="ECO:0008006" key="9">
    <source>
        <dbReference type="Google" id="ProtNLM"/>
    </source>
</evidence>
<evidence type="ECO:0000256" key="2">
    <source>
        <dbReference type="ARBA" id="ARBA00022692"/>
    </source>
</evidence>
<dbReference type="Gene3D" id="3.40.50.2000">
    <property type="entry name" value="Glycogen Phosphorylase B"/>
    <property type="match status" value="1"/>
</dbReference>
<organism evidence="7 8">
    <name type="scientific">Colwellia maritima</name>
    <dbReference type="NCBI Taxonomy" id="2912588"/>
    <lineage>
        <taxon>Bacteria</taxon>
        <taxon>Pseudomonadati</taxon>
        <taxon>Pseudomonadota</taxon>
        <taxon>Gammaproteobacteria</taxon>
        <taxon>Alteromonadales</taxon>
        <taxon>Colwelliaceae</taxon>
        <taxon>Colwellia</taxon>
    </lineage>
</organism>
<evidence type="ECO:0000256" key="5">
    <source>
        <dbReference type="ARBA" id="ARBA00023136"/>
    </source>
</evidence>
<evidence type="ECO:0000256" key="4">
    <source>
        <dbReference type="ARBA" id="ARBA00022989"/>
    </source>
</evidence>
<proteinExistence type="predicted"/>
<keyword evidence="2 6" id="KW-0812">Transmembrane</keyword>
<keyword evidence="3" id="KW-0256">Endoplasmic reticulum</keyword>
<dbReference type="Pfam" id="PF08660">
    <property type="entry name" value="Alg14"/>
    <property type="match status" value="1"/>
</dbReference>
<sequence>MTFLAIGDFKGIVMKKILAVATGGGHWSELVLLKPILSRGYVKYVTTIDGLPQQEGFTDFKIVVDANKNKKLATIYSFFQFFIIFIKFRPDVVITTGAALGVIAVFVGKFFGTKNIWLESIANTERLSLSGEIAKPFVHLLLTQYEYLADNKELIYQGKIF</sequence>
<evidence type="ECO:0000256" key="1">
    <source>
        <dbReference type="ARBA" id="ARBA00004389"/>
    </source>
</evidence>
<dbReference type="EMBL" id="JAKKSL010000005">
    <property type="protein sequence ID" value="MCI2285468.1"/>
    <property type="molecule type" value="Genomic_DNA"/>
</dbReference>
<evidence type="ECO:0000256" key="3">
    <source>
        <dbReference type="ARBA" id="ARBA00022824"/>
    </source>
</evidence>
<gene>
    <name evidence="7" type="ORF">L3081_21320</name>
</gene>
<keyword evidence="5 6" id="KW-0472">Membrane</keyword>
<evidence type="ECO:0000313" key="8">
    <source>
        <dbReference type="Proteomes" id="UP001139646"/>
    </source>
</evidence>
<reference evidence="7" key="1">
    <citation type="submission" date="2022-01" db="EMBL/GenBank/DDBJ databases">
        <title>Colwellia maritima, isolated from seawater.</title>
        <authorList>
            <person name="Kristyanto S."/>
            <person name="Jung J."/>
            <person name="Jeon C.O."/>
        </authorList>
    </citation>
    <scope>NUCLEOTIDE SEQUENCE</scope>
    <source>
        <strain evidence="7">MSW7</strain>
    </source>
</reference>
<comment type="caution">
    <text evidence="7">The sequence shown here is derived from an EMBL/GenBank/DDBJ whole genome shotgun (WGS) entry which is preliminary data.</text>
</comment>
<keyword evidence="8" id="KW-1185">Reference proteome</keyword>
<feature type="transmembrane region" description="Helical" evidence="6">
    <location>
        <begin position="94"/>
        <end position="112"/>
    </location>
</feature>
<dbReference type="PANTHER" id="PTHR12154">
    <property type="entry name" value="GLYCOSYL TRANSFERASE-RELATED"/>
    <property type="match status" value="1"/>
</dbReference>
<name>A0ABS9X5F2_9GAMM</name>
<dbReference type="RefSeq" id="WP_242288349.1">
    <property type="nucleotide sequence ID" value="NZ_JAKKSL010000005.1"/>
</dbReference>
<evidence type="ECO:0000256" key="6">
    <source>
        <dbReference type="SAM" id="Phobius"/>
    </source>
</evidence>
<protein>
    <recommendedName>
        <fullName evidence="9">Oligosaccharide biosynthesis protein Alg14</fullName>
    </recommendedName>
</protein>
<dbReference type="Proteomes" id="UP001139646">
    <property type="component" value="Unassembled WGS sequence"/>
</dbReference>
<accession>A0ABS9X5F2</accession>